<comment type="caution">
    <text evidence="2">The sequence shown here is derived from an EMBL/GenBank/DDBJ whole genome shotgun (WGS) entry which is preliminary data.</text>
</comment>
<accession>A0A0F9C141</accession>
<sequence length="76" mass="8622">RSLARSQGVVERSAQREATSDMFQMQSQIARMNEGRNTQEALQMMMMMQGLPGTGQPQADYQMPPTCDVFRDYGIM</sequence>
<gene>
    <name evidence="2" type="ORF">LCGC14_2664460</name>
</gene>
<evidence type="ECO:0000256" key="1">
    <source>
        <dbReference type="SAM" id="MobiDB-lite"/>
    </source>
</evidence>
<proteinExistence type="predicted"/>
<feature type="region of interest" description="Disordered" evidence="1">
    <location>
        <begin position="1"/>
        <end position="21"/>
    </location>
</feature>
<dbReference type="AlphaFoldDB" id="A0A0F9C141"/>
<dbReference type="EMBL" id="LAZR01046556">
    <property type="protein sequence ID" value="KKK96269.1"/>
    <property type="molecule type" value="Genomic_DNA"/>
</dbReference>
<protein>
    <submittedName>
        <fullName evidence="2">Uncharacterized protein</fullName>
    </submittedName>
</protein>
<evidence type="ECO:0000313" key="2">
    <source>
        <dbReference type="EMBL" id="KKK96269.1"/>
    </source>
</evidence>
<feature type="non-terminal residue" evidence="2">
    <location>
        <position position="1"/>
    </location>
</feature>
<name>A0A0F9C141_9ZZZZ</name>
<reference evidence="2" key="1">
    <citation type="journal article" date="2015" name="Nature">
        <title>Complex archaea that bridge the gap between prokaryotes and eukaryotes.</title>
        <authorList>
            <person name="Spang A."/>
            <person name="Saw J.H."/>
            <person name="Jorgensen S.L."/>
            <person name="Zaremba-Niedzwiedzka K."/>
            <person name="Martijn J."/>
            <person name="Lind A.E."/>
            <person name="van Eijk R."/>
            <person name="Schleper C."/>
            <person name="Guy L."/>
            <person name="Ettema T.J."/>
        </authorList>
    </citation>
    <scope>NUCLEOTIDE SEQUENCE</scope>
</reference>
<organism evidence="2">
    <name type="scientific">marine sediment metagenome</name>
    <dbReference type="NCBI Taxonomy" id="412755"/>
    <lineage>
        <taxon>unclassified sequences</taxon>
        <taxon>metagenomes</taxon>
        <taxon>ecological metagenomes</taxon>
    </lineage>
</organism>